<dbReference type="AlphaFoldDB" id="A0A0U5B6A6"/>
<evidence type="ECO:0000313" key="1">
    <source>
        <dbReference type="EMBL" id="CEF39858.1"/>
    </source>
</evidence>
<protein>
    <submittedName>
        <fullName evidence="1">Uncharacterized protein</fullName>
    </submittedName>
</protein>
<organism evidence="1 2">
    <name type="scientific">Acetobacter senegalensis</name>
    <dbReference type="NCBI Taxonomy" id="446692"/>
    <lineage>
        <taxon>Bacteria</taxon>
        <taxon>Pseudomonadati</taxon>
        <taxon>Pseudomonadota</taxon>
        <taxon>Alphaproteobacteria</taxon>
        <taxon>Acetobacterales</taxon>
        <taxon>Acetobacteraceae</taxon>
        <taxon>Acetobacter</taxon>
    </lineage>
</organism>
<name>A0A0U5B6A6_9PROT</name>
<gene>
    <name evidence="1" type="ORF">ASN_437</name>
</gene>
<dbReference type="KEGG" id="asz:ASN_437"/>
<dbReference type="PATRIC" id="fig|446692.3.peg.390"/>
<dbReference type="EMBL" id="LN606600">
    <property type="protein sequence ID" value="CEF39858.1"/>
    <property type="molecule type" value="Genomic_DNA"/>
</dbReference>
<evidence type="ECO:0000313" key="2">
    <source>
        <dbReference type="Proteomes" id="UP000056109"/>
    </source>
</evidence>
<sequence>MFTTEPETLLEKAYFQPFEKNQKSTFSARSKTS</sequence>
<proteinExistence type="predicted"/>
<accession>A0A0U5B6A6</accession>
<dbReference type="Proteomes" id="UP000056109">
    <property type="component" value="Chromosome I"/>
</dbReference>
<reference evidence="2" key="1">
    <citation type="submission" date="2014-09" db="EMBL/GenBank/DDBJ databases">
        <authorList>
            <person name="Illeghems K.G."/>
        </authorList>
    </citation>
    <scope>NUCLEOTIDE SEQUENCE [LARGE SCALE GENOMIC DNA]</scope>
    <source>
        <strain evidence="2">108B</strain>
    </source>
</reference>
<keyword evidence="2" id="KW-1185">Reference proteome</keyword>